<dbReference type="EMBL" id="ML213696">
    <property type="protein sequence ID" value="TFK31922.1"/>
    <property type="molecule type" value="Genomic_DNA"/>
</dbReference>
<dbReference type="AlphaFoldDB" id="A0A5C3LGV7"/>
<organism evidence="3 4">
    <name type="scientific">Crucibulum laeve</name>
    <dbReference type="NCBI Taxonomy" id="68775"/>
    <lineage>
        <taxon>Eukaryota</taxon>
        <taxon>Fungi</taxon>
        <taxon>Dikarya</taxon>
        <taxon>Basidiomycota</taxon>
        <taxon>Agaricomycotina</taxon>
        <taxon>Agaricomycetes</taxon>
        <taxon>Agaricomycetidae</taxon>
        <taxon>Agaricales</taxon>
        <taxon>Agaricineae</taxon>
        <taxon>Nidulariaceae</taxon>
        <taxon>Crucibulum</taxon>
    </lineage>
</organism>
<dbReference type="SUPFAM" id="SSF52540">
    <property type="entry name" value="P-loop containing nucleoside triphosphate hydrolases"/>
    <property type="match status" value="1"/>
</dbReference>
<protein>
    <recommendedName>
        <fullName evidence="2">Nephrocystin 3-like N-terminal domain-containing protein</fullName>
    </recommendedName>
</protein>
<evidence type="ECO:0000259" key="2">
    <source>
        <dbReference type="Pfam" id="PF24883"/>
    </source>
</evidence>
<dbReference type="PANTHER" id="PTHR10039:SF14">
    <property type="entry name" value="NACHT DOMAIN-CONTAINING PROTEIN"/>
    <property type="match status" value="1"/>
</dbReference>
<dbReference type="PANTHER" id="PTHR10039">
    <property type="entry name" value="AMELOGENIN"/>
    <property type="match status" value="1"/>
</dbReference>
<name>A0A5C3LGV7_9AGAR</name>
<gene>
    <name evidence="3" type="ORF">BDQ12DRAFT_671488</name>
</gene>
<sequence length="582" mass="67175">MKNLPKAQKVVVKDSTMNDIRGNQNNYYTGNSQPELYHILSPVGDALHTRPEPVARCHPGTRVEVIAEIEKWIEDSDDCPILWLSGPAGSGKSAISQIIAERCADKKKIASFFFLRGTGERSKFQHLIPTLAHQVSMFDSAAKSVLIDIMGNEPNLHHKKALHYQLDELLIKPIKATELELSKIIIIIDALDECDDKELMSQFIEALYTICKACSVQLPFRLFLTSRVEQLIQEKFDRLIKQLVVKYLSLEYFDATEDIELYLKSELSSLHERKYIVMRHIPRPWPSEEQLERLSGNAAGSFIIASTLVKFIETEKDHPDDNLKEALDMTDGLDPVYHQVISTAVQENKTLQNKELHILDRVLAVIGLAREPLSVTTISVLLERKSYQIVYILLGLQAVLLIPEKDDDEPVRLFHTSLRDYLCSEQCSAQFCINMKQSHAMLAIRCLQLIVEYSRKDDDAKYQDIAIYACKYWLHHFNQSLKNAKNQDLLNDTTLNAALDGFTLQSVIYWWTTIKPDMRILEAILLERFRERTTEIRTTITEQFRRRTEEREEEFRRFEEVEWTFFRLRQGLGGMANSPLQE</sequence>
<accession>A0A5C3LGV7</accession>
<keyword evidence="4" id="KW-1185">Reference proteome</keyword>
<evidence type="ECO:0000313" key="4">
    <source>
        <dbReference type="Proteomes" id="UP000308652"/>
    </source>
</evidence>
<proteinExistence type="predicted"/>
<dbReference type="Pfam" id="PF24883">
    <property type="entry name" value="NPHP3_N"/>
    <property type="match status" value="1"/>
</dbReference>
<feature type="domain" description="Nephrocystin 3-like N-terminal" evidence="2">
    <location>
        <begin position="68"/>
        <end position="227"/>
    </location>
</feature>
<evidence type="ECO:0000313" key="3">
    <source>
        <dbReference type="EMBL" id="TFK31922.1"/>
    </source>
</evidence>
<dbReference type="OrthoDB" id="5967843at2759"/>
<dbReference type="Proteomes" id="UP000308652">
    <property type="component" value="Unassembled WGS sequence"/>
</dbReference>
<dbReference type="Gene3D" id="3.40.50.300">
    <property type="entry name" value="P-loop containing nucleotide triphosphate hydrolases"/>
    <property type="match status" value="1"/>
</dbReference>
<reference evidence="3 4" key="1">
    <citation type="journal article" date="2019" name="Nat. Ecol. Evol.">
        <title>Megaphylogeny resolves global patterns of mushroom evolution.</title>
        <authorList>
            <person name="Varga T."/>
            <person name="Krizsan K."/>
            <person name="Foldi C."/>
            <person name="Dima B."/>
            <person name="Sanchez-Garcia M."/>
            <person name="Sanchez-Ramirez S."/>
            <person name="Szollosi G.J."/>
            <person name="Szarkandi J.G."/>
            <person name="Papp V."/>
            <person name="Albert L."/>
            <person name="Andreopoulos W."/>
            <person name="Angelini C."/>
            <person name="Antonin V."/>
            <person name="Barry K.W."/>
            <person name="Bougher N.L."/>
            <person name="Buchanan P."/>
            <person name="Buyck B."/>
            <person name="Bense V."/>
            <person name="Catcheside P."/>
            <person name="Chovatia M."/>
            <person name="Cooper J."/>
            <person name="Damon W."/>
            <person name="Desjardin D."/>
            <person name="Finy P."/>
            <person name="Geml J."/>
            <person name="Haridas S."/>
            <person name="Hughes K."/>
            <person name="Justo A."/>
            <person name="Karasinski D."/>
            <person name="Kautmanova I."/>
            <person name="Kiss B."/>
            <person name="Kocsube S."/>
            <person name="Kotiranta H."/>
            <person name="LaButti K.M."/>
            <person name="Lechner B.E."/>
            <person name="Liimatainen K."/>
            <person name="Lipzen A."/>
            <person name="Lukacs Z."/>
            <person name="Mihaltcheva S."/>
            <person name="Morgado L.N."/>
            <person name="Niskanen T."/>
            <person name="Noordeloos M.E."/>
            <person name="Ohm R.A."/>
            <person name="Ortiz-Santana B."/>
            <person name="Ovrebo C."/>
            <person name="Racz N."/>
            <person name="Riley R."/>
            <person name="Savchenko A."/>
            <person name="Shiryaev A."/>
            <person name="Soop K."/>
            <person name="Spirin V."/>
            <person name="Szebenyi C."/>
            <person name="Tomsovsky M."/>
            <person name="Tulloss R.E."/>
            <person name="Uehling J."/>
            <person name="Grigoriev I.V."/>
            <person name="Vagvolgyi C."/>
            <person name="Papp T."/>
            <person name="Martin F.M."/>
            <person name="Miettinen O."/>
            <person name="Hibbett D.S."/>
            <person name="Nagy L.G."/>
        </authorList>
    </citation>
    <scope>NUCLEOTIDE SEQUENCE [LARGE SCALE GENOMIC DNA]</scope>
    <source>
        <strain evidence="3 4">CBS 166.37</strain>
    </source>
</reference>
<dbReference type="InterPro" id="IPR056884">
    <property type="entry name" value="NPHP3-like_N"/>
</dbReference>
<evidence type="ECO:0000256" key="1">
    <source>
        <dbReference type="ARBA" id="ARBA00022737"/>
    </source>
</evidence>
<keyword evidence="1" id="KW-0677">Repeat</keyword>
<dbReference type="InterPro" id="IPR027417">
    <property type="entry name" value="P-loop_NTPase"/>
</dbReference>